<evidence type="ECO:0000313" key="9">
    <source>
        <dbReference type="EMBL" id="CAB5047053.1"/>
    </source>
</evidence>
<dbReference type="AlphaFoldDB" id="A0A6J7T110"/>
<dbReference type="InterPro" id="IPR011050">
    <property type="entry name" value="Pectin_lyase_fold/virulence"/>
</dbReference>
<keyword evidence="6" id="KW-0472">Membrane</keyword>
<keyword evidence="4" id="KW-0964">Secreted</keyword>
<evidence type="ECO:0000256" key="5">
    <source>
        <dbReference type="ARBA" id="ARBA00022729"/>
    </source>
</evidence>
<evidence type="ECO:0000256" key="1">
    <source>
        <dbReference type="ARBA" id="ARBA00004196"/>
    </source>
</evidence>
<dbReference type="InterPro" id="IPR003368">
    <property type="entry name" value="POMP_repeat"/>
</dbReference>
<keyword evidence="7" id="KW-0998">Cell outer membrane</keyword>
<name>A0A6J7T110_9ZZZZ</name>
<evidence type="ECO:0000256" key="7">
    <source>
        <dbReference type="ARBA" id="ARBA00023237"/>
    </source>
</evidence>
<evidence type="ECO:0000256" key="8">
    <source>
        <dbReference type="SAM" id="MobiDB-lite"/>
    </source>
</evidence>
<dbReference type="InterPro" id="IPR006626">
    <property type="entry name" value="PbH1"/>
</dbReference>
<sequence>MRRPFLLAAISGLSLVLVLSTGAAQASDWVVTSTTDTPDPGTLRSALETPRTDEEIAASDAARTVTFSLSGGATKIELNSDINVAAGITQVSINGSLGGGQKVTIASSAPSTVSDGAIVIAGTSVTISSGADVSVSNAVLDTVRVDATGAVAITDSTITGNVSASNGGAVHSGADVTVASSSFIANQSLGYGGAIAANTVNLSGTNTFSGNTAASTGGAINSDHEVSITGNVIATSNTAASTGGVINVVNGSDITITGDATFTSNTSANSGGAVQTQGGLSVSGNLTATNNVALGEGGVIIAGTHGVVIGGNLVASGNTATFGNGGVISTTGVLQVTGSAQFTSNTSGTDGGAVLAHDVSVGGTLTAAQNMAAGQGGAIRVNNSDGSGNSLTVAGRVALTSNRAGQVSGGVDGFQASGAGGSGGAISATGNVNLNTSGVGANSITGNSSESVLSRTFVALGSYTAGGFANYHLSVDSYSVGNIGGGGAIFSESSVAIHGVTTLTSNSAFNGSGGAINTGGNLSISHSALTASVIANNSVSFEDLTSRTCTLEVTESLWGGSEHAYTSVDVRDMNNDIGGCSSSSTSDGGALYAGGNINLSATTITSNTAMGNGGALYAGGNITVGSNSAVSVITQNAALRQPVTCVVIVQLNGNSVRSVDCTNSGAAGAMFATGSLDVTNPYFSANSAESTTAPLTQIYSATIYAAQNFPVVTSTSGDHSVASEIINYDALYSYTITSDKGLLVVDGADPSAFRISALSASDTATITIVRTLIADPTDVETVTWSATSSPAPAPKDEETSGGSGGSHSSPASEADADAIVTRQEQRAQQRQISVGRENLTKILESVLSPEKPIEAPKLIESIKSDEKIATLTKDGWLEKLNIDNPLVLFAAAADTSDGAIGQLLISSMAKDFDAAAFAQFKELISGGNNVDFLAIFEKTFGVSFEEWLKSNAIPDLLKALTSAK</sequence>
<reference evidence="9" key="1">
    <citation type="submission" date="2020-05" db="EMBL/GenBank/DDBJ databases">
        <authorList>
            <person name="Chiriac C."/>
            <person name="Salcher M."/>
            <person name="Ghai R."/>
            <person name="Kavagutti S V."/>
        </authorList>
    </citation>
    <scope>NUCLEOTIDE SEQUENCE</scope>
</reference>
<accession>A0A6J7T110</accession>
<evidence type="ECO:0000256" key="2">
    <source>
        <dbReference type="ARBA" id="ARBA00004442"/>
    </source>
</evidence>
<evidence type="ECO:0000256" key="3">
    <source>
        <dbReference type="ARBA" id="ARBA00004613"/>
    </source>
</evidence>
<dbReference type="GO" id="GO:0005576">
    <property type="term" value="C:extracellular region"/>
    <property type="evidence" value="ECO:0007669"/>
    <property type="project" value="UniProtKB-SubCell"/>
</dbReference>
<evidence type="ECO:0000256" key="4">
    <source>
        <dbReference type="ARBA" id="ARBA00022525"/>
    </source>
</evidence>
<proteinExistence type="predicted"/>
<keyword evidence="5" id="KW-0732">Signal</keyword>
<evidence type="ECO:0000256" key="6">
    <source>
        <dbReference type="ARBA" id="ARBA00023136"/>
    </source>
</evidence>
<protein>
    <submittedName>
        <fullName evidence="9">Unannotated protein</fullName>
    </submittedName>
</protein>
<feature type="region of interest" description="Disordered" evidence="8">
    <location>
        <begin position="783"/>
        <end position="815"/>
    </location>
</feature>
<dbReference type="EMBL" id="CAFBQE010000020">
    <property type="protein sequence ID" value="CAB5047053.1"/>
    <property type="molecule type" value="Genomic_DNA"/>
</dbReference>
<gene>
    <name evidence="9" type="ORF">UFOPK4284_00469</name>
</gene>
<comment type="subcellular location">
    <subcellularLocation>
        <location evidence="1">Cell envelope</location>
    </subcellularLocation>
    <subcellularLocation>
        <location evidence="2">Cell outer membrane</location>
    </subcellularLocation>
    <subcellularLocation>
        <location evidence="3">Secreted</location>
    </subcellularLocation>
</comment>
<dbReference type="SUPFAM" id="SSF51126">
    <property type="entry name" value="Pectin lyase-like"/>
    <property type="match status" value="1"/>
</dbReference>
<organism evidence="9">
    <name type="scientific">freshwater metagenome</name>
    <dbReference type="NCBI Taxonomy" id="449393"/>
    <lineage>
        <taxon>unclassified sequences</taxon>
        <taxon>metagenomes</taxon>
        <taxon>ecological metagenomes</taxon>
    </lineage>
</organism>
<dbReference type="Pfam" id="PF02415">
    <property type="entry name" value="Chlam_PMP"/>
    <property type="match status" value="2"/>
</dbReference>
<dbReference type="GO" id="GO:0009279">
    <property type="term" value="C:cell outer membrane"/>
    <property type="evidence" value="ECO:0007669"/>
    <property type="project" value="UniProtKB-SubCell"/>
</dbReference>
<dbReference type="SMART" id="SM00710">
    <property type="entry name" value="PbH1"/>
    <property type="match status" value="5"/>
</dbReference>
<dbReference type="NCBIfam" id="TIGR01376">
    <property type="entry name" value="POMP_repeat"/>
    <property type="match status" value="6"/>
</dbReference>